<name>A0A0G4GZ85_VITBC</name>
<evidence type="ECO:0000313" key="3">
    <source>
        <dbReference type="Proteomes" id="UP000041254"/>
    </source>
</evidence>
<dbReference type="PhylomeDB" id="A0A0G4GZ85"/>
<feature type="compositionally biased region" description="Basic and acidic residues" evidence="1">
    <location>
        <begin position="65"/>
        <end position="80"/>
    </location>
</feature>
<evidence type="ECO:0000256" key="1">
    <source>
        <dbReference type="SAM" id="MobiDB-lite"/>
    </source>
</evidence>
<feature type="region of interest" description="Disordered" evidence="1">
    <location>
        <begin position="161"/>
        <end position="196"/>
    </location>
</feature>
<sequence>MWRDSVEAISREKASEVAQDRLRQAEASNGEHSAEVERLRAELDKLTEDHGSEVAKLKSGFEQVQGDKDRELDRRQRDIDQYSAEIGRPRDEMTRMSEEYRTELGQVQSTVEDKDRQLEQRKSDIDQVEGVLTTTREQLRQAHEDRQRYGAEIERLRSALAKSSEGYSSAMNKRRRPQIRIRGGKEPYQLHAAQMS</sequence>
<feature type="compositionally biased region" description="Basic and acidic residues" evidence="1">
    <location>
        <begin position="32"/>
        <end position="56"/>
    </location>
</feature>
<accession>A0A0G4GZ85</accession>
<protein>
    <submittedName>
        <fullName evidence="2">Uncharacterized protein</fullName>
    </submittedName>
</protein>
<organism evidence="2 3">
    <name type="scientific">Vitrella brassicaformis (strain CCMP3155)</name>
    <dbReference type="NCBI Taxonomy" id="1169540"/>
    <lineage>
        <taxon>Eukaryota</taxon>
        <taxon>Sar</taxon>
        <taxon>Alveolata</taxon>
        <taxon>Colpodellida</taxon>
        <taxon>Vitrellaceae</taxon>
        <taxon>Vitrella</taxon>
    </lineage>
</organism>
<dbReference type="Proteomes" id="UP000041254">
    <property type="component" value="Unassembled WGS sequence"/>
</dbReference>
<gene>
    <name evidence="2" type="ORF">Vbra_10482</name>
</gene>
<evidence type="ECO:0000313" key="2">
    <source>
        <dbReference type="EMBL" id="CEM36391.1"/>
    </source>
</evidence>
<proteinExistence type="predicted"/>
<dbReference type="VEuPathDB" id="CryptoDB:Vbra_10482"/>
<keyword evidence="3" id="KW-1185">Reference proteome</keyword>
<feature type="compositionally biased region" description="Basic and acidic residues" evidence="1">
    <location>
        <begin position="1"/>
        <end position="24"/>
    </location>
</feature>
<reference evidence="2 3" key="1">
    <citation type="submission" date="2014-11" db="EMBL/GenBank/DDBJ databases">
        <authorList>
            <person name="Zhu J."/>
            <person name="Qi W."/>
            <person name="Song R."/>
        </authorList>
    </citation>
    <scope>NUCLEOTIDE SEQUENCE [LARGE SCALE GENOMIC DNA]</scope>
</reference>
<feature type="region of interest" description="Disordered" evidence="1">
    <location>
        <begin position="1"/>
        <end position="95"/>
    </location>
</feature>
<dbReference type="EMBL" id="CDMY01000887">
    <property type="protein sequence ID" value="CEM36391.1"/>
    <property type="molecule type" value="Genomic_DNA"/>
</dbReference>
<dbReference type="InParanoid" id="A0A0G4GZ85"/>
<dbReference type="Gene3D" id="1.20.5.1700">
    <property type="match status" value="1"/>
</dbReference>
<dbReference type="AlphaFoldDB" id="A0A0G4GZ85"/>